<gene>
    <name evidence="3" type="ORF">ABB05_03545</name>
    <name evidence="2" type="ORF">ACA29_03675</name>
</gene>
<keyword evidence="1" id="KW-0812">Transmembrane</keyword>
<proteinExistence type="predicted"/>
<organism evidence="2 4">
    <name type="scientific">Lederbergia galactosidilytica</name>
    <dbReference type="NCBI Taxonomy" id="217031"/>
    <lineage>
        <taxon>Bacteria</taxon>
        <taxon>Bacillati</taxon>
        <taxon>Bacillota</taxon>
        <taxon>Bacilli</taxon>
        <taxon>Bacillales</taxon>
        <taxon>Bacillaceae</taxon>
        <taxon>Lederbergia</taxon>
    </lineage>
</organism>
<dbReference type="Proteomes" id="UP000077881">
    <property type="component" value="Unassembled WGS sequence"/>
</dbReference>
<feature type="transmembrane region" description="Helical" evidence="1">
    <location>
        <begin position="28"/>
        <end position="49"/>
    </location>
</feature>
<protein>
    <submittedName>
        <fullName evidence="2">Uncharacterized protein</fullName>
    </submittedName>
</protein>
<evidence type="ECO:0000313" key="5">
    <source>
        <dbReference type="Proteomes" id="UP000077881"/>
    </source>
</evidence>
<name>A0A0Q9YI38_9BACI</name>
<dbReference type="AlphaFoldDB" id="A0A0Q9YI38"/>
<dbReference type="RefSeq" id="WP_057984917.1">
    <property type="nucleotide sequence ID" value="NZ_JAGGKH010000027.1"/>
</dbReference>
<sequence length="59" mass="6539">MNKYGTIYLVTLLLIEILLFTIRLDANLFFILIASLILAIIGIILAFLVGGATQRIFIA</sequence>
<evidence type="ECO:0000256" key="1">
    <source>
        <dbReference type="SAM" id="Phobius"/>
    </source>
</evidence>
<keyword evidence="1" id="KW-0472">Membrane</keyword>
<reference evidence="3 5" key="1">
    <citation type="submission" date="2015-05" db="EMBL/GenBank/DDBJ databases">
        <title>Comparison of genome.</title>
        <authorList>
            <person name="Zheng Z."/>
            <person name="Sun M."/>
        </authorList>
    </citation>
    <scope>NUCLEOTIDE SEQUENCE [LARGE SCALE GENOMIC DNA]</scope>
    <source>
        <strain evidence="3 5">G25-74</strain>
    </source>
</reference>
<evidence type="ECO:0000313" key="4">
    <source>
        <dbReference type="Proteomes" id="UP000053881"/>
    </source>
</evidence>
<dbReference type="EMBL" id="LGPB01000034">
    <property type="protein sequence ID" value="KRG16724.1"/>
    <property type="molecule type" value="Genomic_DNA"/>
</dbReference>
<dbReference type="Proteomes" id="UP000053881">
    <property type="component" value="Unassembled WGS sequence"/>
</dbReference>
<dbReference type="PATRIC" id="fig|217031.4.peg.1209"/>
<evidence type="ECO:0000313" key="3">
    <source>
        <dbReference type="EMBL" id="OAK74831.1"/>
    </source>
</evidence>
<keyword evidence="5" id="KW-1185">Reference proteome</keyword>
<keyword evidence="1" id="KW-1133">Transmembrane helix</keyword>
<reference evidence="2 4" key="2">
    <citation type="submission" date="2015-06" db="EMBL/GenBank/DDBJ databases">
        <title>Genome sequencing project of Bacillus galactosidilyticus PL133.</title>
        <authorList>
            <person name="Gaiero J."/>
            <person name="Nicol R."/>
            <person name="Habash M."/>
        </authorList>
    </citation>
    <scope>NUCLEOTIDE SEQUENCE [LARGE SCALE GENOMIC DNA]</scope>
    <source>
        <strain evidence="2 4">PL133</strain>
    </source>
</reference>
<comment type="caution">
    <text evidence="2">The sequence shown here is derived from an EMBL/GenBank/DDBJ whole genome shotgun (WGS) entry which is preliminary data.</text>
</comment>
<evidence type="ECO:0000313" key="2">
    <source>
        <dbReference type="EMBL" id="KRG16724.1"/>
    </source>
</evidence>
<dbReference type="EMBL" id="LDJR01000018">
    <property type="protein sequence ID" value="OAK74831.1"/>
    <property type="molecule type" value="Genomic_DNA"/>
</dbReference>
<accession>A0A0Q9YI38</accession>
<feature type="transmembrane region" description="Helical" evidence="1">
    <location>
        <begin position="5"/>
        <end position="22"/>
    </location>
</feature>